<gene>
    <name evidence="2" type="ORF">UFOPK2310_00686</name>
</gene>
<dbReference type="EMBL" id="CAEZWW010000067">
    <property type="protein sequence ID" value="CAB4672356.1"/>
    <property type="molecule type" value="Genomic_DNA"/>
</dbReference>
<dbReference type="InterPro" id="IPR013108">
    <property type="entry name" value="Amidohydro_3"/>
</dbReference>
<dbReference type="PANTHER" id="PTHR22642:SF2">
    <property type="entry name" value="PROTEIN LONG AFTER FAR-RED 3"/>
    <property type="match status" value="1"/>
</dbReference>
<evidence type="ECO:0000259" key="1">
    <source>
        <dbReference type="Pfam" id="PF07969"/>
    </source>
</evidence>
<dbReference type="PANTHER" id="PTHR22642">
    <property type="entry name" value="IMIDAZOLONEPROPIONASE"/>
    <property type="match status" value="1"/>
</dbReference>
<dbReference type="AlphaFoldDB" id="A0A6J6MEK2"/>
<dbReference type="Pfam" id="PF07969">
    <property type="entry name" value="Amidohydro_3"/>
    <property type="match status" value="1"/>
</dbReference>
<dbReference type="Gene3D" id="2.30.40.10">
    <property type="entry name" value="Urease, subunit C, domain 1"/>
    <property type="match status" value="1"/>
</dbReference>
<dbReference type="SUPFAM" id="SSF51556">
    <property type="entry name" value="Metallo-dependent hydrolases"/>
    <property type="match status" value="1"/>
</dbReference>
<dbReference type="Gene3D" id="3.20.20.140">
    <property type="entry name" value="Metal-dependent hydrolases"/>
    <property type="match status" value="1"/>
</dbReference>
<dbReference type="InterPro" id="IPR032466">
    <property type="entry name" value="Metal_Hydrolase"/>
</dbReference>
<accession>A0A6J6MEK2</accession>
<evidence type="ECO:0000313" key="2">
    <source>
        <dbReference type="EMBL" id="CAB4672356.1"/>
    </source>
</evidence>
<dbReference type="GO" id="GO:0016810">
    <property type="term" value="F:hydrolase activity, acting on carbon-nitrogen (but not peptide) bonds"/>
    <property type="evidence" value="ECO:0007669"/>
    <property type="project" value="InterPro"/>
</dbReference>
<dbReference type="SUPFAM" id="SSF51338">
    <property type="entry name" value="Composite domain of metallo-dependent hydrolases"/>
    <property type="match status" value="1"/>
</dbReference>
<sequence length="531" mass="55668">MNRAFKPPTWQGNRRLLITGAVIYTPQYLFSAAAPTSLLITDGIITWIGKDASKHHDFADAIVDVDGALVMPGFVDAHVHTTNTGIILMGLDLSTTTSLTGALTLISEAAKTARGGVLIGHGWDETRWPDGRAPTRTEVDRATWGSVAYLSRIDVHSAVVSSALLASLPGIEQVAGFRNDGLLSRAAHHLAREKALDSIGSGQRASAHRATRTHASTHGIVSMHEMAGPTISSADDLRELLELAAHEPGPLVTGYWGELASHGGIERAKELGAIGVAGDLFIDGALGSRTACLRAHYEDEPATDGAQYLSAEDIEDHVIRATENGLQAGFHVIGDKATDIVMSGFRAAASRCGADSIRAGAHRLEHAEMLDDDHIAAMSELGVTASMQSMFDALWGSPGGMYQQRLGSIRAAKMNRLADISAAGVLLALGSDSPVTVMDPWLAVRAATQHHQTHQRLSIDAAIAAHTVSGWVAAGTLGVGQLAVGAPAHLAIWEPSELAGPILDLSSGGPKCLRTIVSGATVFDNGSLVGQ</sequence>
<feature type="domain" description="Amidohydrolase 3" evidence="1">
    <location>
        <begin position="62"/>
        <end position="523"/>
    </location>
</feature>
<protein>
    <submittedName>
        <fullName evidence="2">Unannotated protein</fullName>
    </submittedName>
</protein>
<dbReference type="Gene3D" id="3.10.310.70">
    <property type="match status" value="1"/>
</dbReference>
<reference evidence="2" key="1">
    <citation type="submission" date="2020-05" db="EMBL/GenBank/DDBJ databases">
        <authorList>
            <person name="Chiriac C."/>
            <person name="Salcher M."/>
            <person name="Ghai R."/>
            <person name="Kavagutti S V."/>
        </authorList>
    </citation>
    <scope>NUCLEOTIDE SEQUENCE</scope>
</reference>
<name>A0A6J6MEK2_9ZZZZ</name>
<dbReference type="InterPro" id="IPR011059">
    <property type="entry name" value="Metal-dep_hydrolase_composite"/>
</dbReference>
<proteinExistence type="predicted"/>
<organism evidence="2">
    <name type="scientific">freshwater metagenome</name>
    <dbReference type="NCBI Taxonomy" id="449393"/>
    <lineage>
        <taxon>unclassified sequences</taxon>
        <taxon>metagenomes</taxon>
        <taxon>ecological metagenomes</taxon>
    </lineage>
</organism>